<keyword evidence="3" id="KW-1185">Reference proteome</keyword>
<evidence type="ECO:0000256" key="1">
    <source>
        <dbReference type="SAM" id="Coils"/>
    </source>
</evidence>
<dbReference type="Proteomes" id="UP000267841">
    <property type="component" value="Unassembled WGS sequence"/>
</dbReference>
<reference evidence="2 3" key="1">
    <citation type="submission" date="2018-10" db="EMBL/GenBank/DDBJ databases">
        <title>Genomic Encyclopedia of Archaeal and Bacterial Type Strains, Phase II (KMG-II): from individual species to whole genera.</title>
        <authorList>
            <person name="Goeker M."/>
        </authorList>
    </citation>
    <scope>NUCLEOTIDE SEQUENCE [LARGE SCALE GENOMIC DNA]</scope>
    <source>
        <strain evidence="2 3">DSM 16510</strain>
    </source>
</reference>
<name>A0A497XQX6_9AQUI</name>
<comment type="caution">
    <text evidence="2">The sequence shown here is derived from an EMBL/GenBank/DDBJ whole genome shotgun (WGS) entry which is preliminary data.</text>
</comment>
<dbReference type="EMBL" id="RCCJ01000001">
    <property type="protein sequence ID" value="RLJ71397.1"/>
    <property type="molecule type" value="Genomic_DNA"/>
</dbReference>
<dbReference type="RefSeq" id="WP_121012747.1">
    <property type="nucleotide sequence ID" value="NZ_RCCJ01000001.1"/>
</dbReference>
<dbReference type="OrthoDB" id="9850231at2"/>
<gene>
    <name evidence="2" type="ORF">BCF55_1699</name>
</gene>
<sequence>MRQLALLIIGLVSFGFSIPVYVIEKEIHSKMPMGEQKGKEIEYIADGYVKKVRTIEMKTDMSKMLPFMKNMPQMKTEPKIQKREEVELLIYKGKEAVIYSMFPETKTYREQEMEGIAAALFLLWFYDCDDEGNCKPAQNLKVTNEFKNVGKWKARKIITKVKGFSGDTPQDIVMTQWLAKDKHLLEARLLQLENMFRVLEKDIESSGKLKADREKAKKMVRDAYKKVRELYEKYGAPVMVETKMPSLIGMGDAVSVETVKSVTKKNLPKNFFSVPKDYKPMGVPGQGMPPGYEGGYR</sequence>
<feature type="coiled-coil region" evidence="1">
    <location>
        <begin position="182"/>
        <end position="233"/>
    </location>
</feature>
<protein>
    <submittedName>
        <fullName evidence="2">Uncharacterized protein</fullName>
    </submittedName>
</protein>
<organism evidence="2 3">
    <name type="scientific">Hydrogenivirga caldilitoris</name>
    <dbReference type="NCBI Taxonomy" id="246264"/>
    <lineage>
        <taxon>Bacteria</taxon>
        <taxon>Pseudomonadati</taxon>
        <taxon>Aquificota</taxon>
        <taxon>Aquificia</taxon>
        <taxon>Aquificales</taxon>
        <taxon>Aquificaceae</taxon>
        <taxon>Hydrogenivirga</taxon>
    </lineage>
</organism>
<accession>A0A497XQX6</accession>
<dbReference type="AlphaFoldDB" id="A0A497XQX6"/>
<proteinExistence type="predicted"/>
<evidence type="ECO:0000313" key="2">
    <source>
        <dbReference type="EMBL" id="RLJ71397.1"/>
    </source>
</evidence>
<keyword evidence="1" id="KW-0175">Coiled coil</keyword>
<evidence type="ECO:0000313" key="3">
    <source>
        <dbReference type="Proteomes" id="UP000267841"/>
    </source>
</evidence>